<protein>
    <recommendedName>
        <fullName evidence="3">Portal protein</fullName>
    </recommendedName>
</protein>
<comment type="caution">
    <text evidence="1">The sequence shown here is derived from an EMBL/GenBank/DDBJ whole genome shotgun (WGS) entry which is preliminary data.</text>
</comment>
<keyword evidence="2" id="KW-1185">Reference proteome</keyword>
<dbReference type="Pfam" id="PF16510">
    <property type="entry name" value="P22_portal"/>
    <property type="match status" value="1"/>
</dbReference>
<accession>A0A132TK02</accession>
<evidence type="ECO:0000313" key="1">
    <source>
        <dbReference type="EMBL" id="KWX71614.1"/>
    </source>
</evidence>
<proteinExistence type="predicted"/>
<dbReference type="RefSeq" id="WP_060862933.1">
    <property type="nucleotide sequence ID" value="NZ_LIRB01000146.1"/>
</dbReference>
<evidence type="ECO:0000313" key="2">
    <source>
        <dbReference type="Proteomes" id="UP000070475"/>
    </source>
</evidence>
<evidence type="ECO:0008006" key="3">
    <source>
        <dbReference type="Google" id="ProtNLM"/>
    </source>
</evidence>
<dbReference type="PATRIC" id="fig|483937.3.peg.4272"/>
<dbReference type="EMBL" id="LIRB01000146">
    <property type="protein sequence ID" value="KWX71614.1"/>
    <property type="molecule type" value="Genomic_DNA"/>
</dbReference>
<dbReference type="AlphaFoldDB" id="A0A132TK02"/>
<dbReference type="InterPro" id="IPR032427">
    <property type="entry name" value="P22_portal"/>
</dbReference>
<reference evidence="1 2" key="1">
    <citation type="submission" date="2015-08" db="EMBL/GenBank/DDBJ databases">
        <title>Genomes of Paenibacillus riograndensis.</title>
        <authorList>
            <person name="Sant'Anna F.H."/>
            <person name="Souza R."/>
            <person name="Ambrosini A."/>
            <person name="Bach E."/>
            <person name="Fernandes G."/>
            <person name="Balsanelli E."/>
            <person name="Baura V.A."/>
            <person name="Pedrosa F.O."/>
            <person name="Souza E.M."/>
            <person name="Passaglia L."/>
        </authorList>
    </citation>
    <scope>NUCLEOTIDE SEQUENCE [LARGE SCALE GENOMIC DNA]</scope>
    <source>
        <strain evidence="1 2">CAS34</strain>
    </source>
</reference>
<dbReference type="Proteomes" id="UP000070475">
    <property type="component" value="Unassembled WGS sequence"/>
</dbReference>
<sequence>MPDTVTEKPVDNMDTSLQDSRTKLFQTDAETKEALRVQQLFHGAWIAKQNLGLHTLWRQCDDYYHARQVTQQSPDDPASNTPVIKPIIDSQISDLVDKPESVQASGVELSDELYSTQVQHMLDYILSHNQFKRKLERAEHDRLELGTSVYKVYFDDEALGGRGLPTYDIVDPANFFPDPKVTAYYHIQEAEFIIHAMWKPLTWFRSKFKRGNYVQRQVQVLYDPKIYDGDHLDESDYTTSQRALLLECYMKDDEGKLYCLSVAQNIILQDTRKENGKLQRRNMFPFVILPCYPRRGVLWGQGDVELLMPVQDVINDLDDQIRVNARLMGNPQIVFGIGAGRGFDPRKWTAAAGLRVPMRDPNAFRVVEARQVSPDVVARREKAFNEADIISGRPDVTRGEQPSGVTAFRAISALQQAGQRGVIHKKEMFKAGFSEVLSLLYDEMIENWTEEMWVRIEGDNPDFQFYDPRELKNIPQLIPNEMYDPTNETPLPQHITLTDEQGKPITRDAEFDLSLSIGDGLPSDKAFIFDMVLDLAGRAVEGKPVIFWSELRQYLRDEVGIPLKDEQEMMQEQQQQMNQGNPQGMVPGVMPGGPQAIPPGMMPQGMPMPIPQAMPAQMPPQNVIPMPQQGGVPIANQL</sequence>
<dbReference type="OrthoDB" id="2506960at2"/>
<gene>
    <name evidence="1" type="ORF">AMQ84_27215</name>
</gene>
<organism evidence="1 2">
    <name type="scientific">Paenibacillus riograndensis</name>
    <dbReference type="NCBI Taxonomy" id="483937"/>
    <lineage>
        <taxon>Bacteria</taxon>
        <taxon>Bacillati</taxon>
        <taxon>Bacillota</taxon>
        <taxon>Bacilli</taxon>
        <taxon>Bacillales</taxon>
        <taxon>Paenibacillaceae</taxon>
        <taxon>Paenibacillus</taxon>
        <taxon>Paenibacillus sonchi group</taxon>
    </lineage>
</organism>
<name>A0A132TK02_9BACL</name>